<feature type="signal peptide" evidence="2">
    <location>
        <begin position="1"/>
        <end position="20"/>
    </location>
</feature>
<feature type="compositionally biased region" description="Low complexity" evidence="1">
    <location>
        <begin position="219"/>
        <end position="228"/>
    </location>
</feature>
<evidence type="ECO:0000313" key="3">
    <source>
        <dbReference type="EMBL" id="NIJ09357.1"/>
    </source>
</evidence>
<dbReference type="CDD" id="cd14262">
    <property type="entry name" value="VirB5_like"/>
    <property type="match status" value="1"/>
</dbReference>
<dbReference type="Pfam" id="PF07996">
    <property type="entry name" value="T4SS"/>
    <property type="match status" value="1"/>
</dbReference>
<keyword evidence="4" id="KW-1185">Reference proteome</keyword>
<keyword evidence="2" id="KW-0732">Signal</keyword>
<feature type="region of interest" description="Disordered" evidence="1">
    <location>
        <begin position="214"/>
        <end position="238"/>
    </location>
</feature>
<dbReference type="InterPro" id="IPR014158">
    <property type="entry name" value="T4SS_VirB5"/>
</dbReference>
<sequence length="238" mass="25124">MRAGLLFLPLAIVGAMPASAQGIAVHDNAALLKLIDQVKTAGSQLQALEKTYNQAVDAYNNAHGLTNANGVANILNSDASRRWLPSGARDIEQLASGSTNGLGQIGQAAANIRAGRRVSLPDLPTSATDSDRATRTLLTSNGDRVATNAAVADAAFGATTTRTEGLEQLRQALSTASTQKEVQDLQARIAIEQAHIQNDAMQLQAVKMRQEAEDRLQGQQAAEQAIAERAADAARRHQ</sequence>
<gene>
    <name evidence="3" type="ORF">FHS31_002989</name>
</gene>
<evidence type="ECO:0000256" key="2">
    <source>
        <dbReference type="SAM" id="SignalP"/>
    </source>
</evidence>
<feature type="chain" id="PRO_5046875676" evidence="2">
    <location>
        <begin position="21"/>
        <end position="238"/>
    </location>
</feature>
<organism evidence="3 4">
    <name type="scientific">Sphingomonas vulcanisoli</name>
    <dbReference type="NCBI Taxonomy" id="1658060"/>
    <lineage>
        <taxon>Bacteria</taxon>
        <taxon>Pseudomonadati</taxon>
        <taxon>Pseudomonadota</taxon>
        <taxon>Alphaproteobacteria</taxon>
        <taxon>Sphingomonadales</taxon>
        <taxon>Sphingomonadaceae</taxon>
        <taxon>Sphingomonas</taxon>
    </lineage>
</organism>
<dbReference type="EMBL" id="JAAOZC010000010">
    <property type="protein sequence ID" value="NIJ09357.1"/>
    <property type="molecule type" value="Genomic_DNA"/>
</dbReference>
<reference evidence="3 4" key="1">
    <citation type="submission" date="2020-03" db="EMBL/GenBank/DDBJ databases">
        <title>Genomic Encyclopedia of Type Strains, Phase III (KMG-III): the genomes of soil and plant-associated and newly described type strains.</title>
        <authorList>
            <person name="Whitman W."/>
        </authorList>
    </citation>
    <scope>NUCLEOTIDE SEQUENCE [LARGE SCALE GENOMIC DNA]</scope>
    <source>
        <strain evidence="3 4">CECT 8804</strain>
    </source>
</reference>
<evidence type="ECO:0000313" key="4">
    <source>
        <dbReference type="Proteomes" id="UP000727456"/>
    </source>
</evidence>
<dbReference type="InterPro" id="IPR023220">
    <property type="entry name" value="T4SS_VirB5-domain"/>
</dbReference>
<accession>A0ABX0TY10</accession>
<comment type="caution">
    <text evidence="3">The sequence shown here is derived from an EMBL/GenBank/DDBJ whole genome shotgun (WGS) entry which is preliminary data.</text>
</comment>
<dbReference type="SUPFAM" id="SSF101082">
    <property type="entry name" value="Typo IV secretion system protein TraC"/>
    <property type="match status" value="1"/>
</dbReference>
<protein>
    <submittedName>
        <fullName evidence="3">Type IV secretion system protein VirB5</fullName>
    </submittedName>
</protein>
<proteinExistence type="predicted"/>
<feature type="compositionally biased region" description="Basic and acidic residues" evidence="1">
    <location>
        <begin position="229"/>
        <end position="238"/>
    </location>
</feature>
<dbReference type="Gene3D" id="1.20.58.430">
    <property type="entry name" value="Type IV secretion system, VirB5-domain"/>
    <property type="match status" value="1"/>
</dbReference>
<dbReference type="RefSeq" id="WP_167074908.1">
    <property type="nucleotide sequence ID" value="NZ_JAAOZC010000010.1"/>
</dbReference>
<name>A0ABX0TY10_9SPHN</name>
<evidence type="ECO:0000256" key="1">
    <source>
        <dbReference type="SAM" id="MobiDB-lite"/>
    </source>
</evidence>
<dbReference type="Proteomes" id="UP000727456">
    <property type="component" value="Unassembled WGS sequence"/>
</dbReference>